<dbReference type="Proteomes" id="UP000054321">
    <property type="component" value="Unassembled WGS sequence"/>
</dbReference>
<evidence type="ECO:0000313" key="2">
    <source>
        <dbReference type="Proteomes" id="UP000054321"/>
    </source>
</evidence>
<sequence length="81" mass="8567">MQFTCTFTIPISEDKVKEVVTRLSKAGIDATEISRTESKITFTAPGTDTQVAGPLLSSWITKGDPITGYTLVGSMPPASSS</sequence>
<gene>
    <name evidence="1" type="ORF">OIDMADRAFT_17881</name>
</gene>
<dbReference type="HOGENOM" id="CLU_2638263_0_0_1"/>
<name>A0A0C3HSS4_OIDMZ</name>
<reference evidence="2" key="2">
    <citation type="submission" date="2015-01" db="EMBL/GenBank/DDBJ databases">
        <title>Evolutionary Origins and Diversification of the Mycorrhizal Mutualists.</title>
        <authorList>
            <consortium name="DOE Joint Genome Institute"/>
            <consortium name="Mycorrhizal Genomics Consortium"/>
            <person name="Kohler A."/>
            <person name="Kuo A."/>
            <person name="Nagy L.G."/>
            <person name="Floudas D."/>
            <person name="Copeland A."/>
            <person name="Barry K.W."/>
            <person name="Cichocki N."/>
            <person name="Veneault-Fourrey C."/>
            <person name="LaButti K."/>
            <person name="Lindquist E.A."/>
            <person name="Lipzen A."/>
            <person name="Lundell T."/>
            <person name="Morin E."/>
            <person name="Murat C."/>
            <person name="Riley R."/>
            <person name="Ohm R."/>
            <person name="Sun H."/>
            <person name="Tunlid A."/>
            <person name="Henrissat B."/>
            <person name="Grigoriev I.V."/>
            <person name="Hibbett D.S."/>
            <person name="Martin F."/>
        </authorList>
    </citation>
    <scope>NUCLEOTIDE SEQUENCE [LARGE SCALE GENOMIC DNA]</scope>
    <source>
        <strain evidence="2">Zn</strain>
    </source>
</reference>
<dbReference type="InParanoid" id="A0A0C3HSS4"/>
<dbReference type="EMBL" id="KN832872">
    <property type="protein sequence ID" value="KIN05307.1"/>
    <property type="molecule type" value="Genomic_DNA"/>
</dbReference>
<dbReference type="AlphaFoldDB" id="A0A0C3HSS4"/>
<evidence type="ECO:0000313" key="1">
    <source>
        <dbReference type="EMBL" id="KIN05307.1"/>
    </source>
</evidence>
<organism evidence="1 2">
    <name type="scientific">Oidiodendron maius (strain Zn)</name>
    <dbReference type="NCBI Taxonomy" id="913774"/>
    <lineage>
        <taxon>Eukaryota</taxon>
        <taxon>Fungi</taxon>
        <taxon>Dikarya</taxon>
        <taxon>Ascomycota</taxon>
        <taxon>Pezizomycotina</taxon>
        <taxon>Leotiomycetes</taxon>
        <taxon>Leotiomycetes incertae sedis</taxon>
        <taxon>Myxotrichaceae</taxon>
        <taxon>Oidiodendron</taxon>
    </lineage>
</organism>
<proteinExistence type="predicted"/>
<keyword evidence="2" id="KW-1185">Reference proteome</keyword>
<accession>A0A0C3HSS4</accession>
<reference evidence="1 2" key="1">
    <citation type="submission" date="2014-04" db="EMBL/GenBank/DDBJ databases">
        <authorList>
            <consortium name="DOE Joint Genome Institute"/>
            <person name="Kuo A."/>
            <person name="Martino E."/>
            <person name="Perotto S."/>
            <person name="Kohler A."/>
            <person name="Nagy L.G."/>
            <person name="Floudas D."/>
            <person name="Copeland A."/>
            <person name="Barry K.W."/>
            <person name="Cichocki N."/>
            <person name="Veneault-Fourrey C."/>
            <person name="LaButti K."/>
            <person name="Lindquist E.A."/>
            <person name="Lipzen A."/>
            <person name="Lundell T."/>
            <person name="Morin E."/>
            <person name="Murat C."/>
            <person name="Sun H."/>
            <person name="Tunlid A."/>
            <person name="Henrissat B."/>
            <person name="Grigoriev I.V."/>
            <person name="Hibbett D.S."/>
            <person name="Martin F."/>
            <person name="Nordberg H.P."/>
            <person name="Cantor M.N."/>
            <person name="Hua S.X."/>
        </authorList>
    </citation>
    <scope>NUCLEOTIDE SEQUENCE [LARGE SCALE GENOMIC DNA]</scope>
    <source>
        <strain evidence="1 2">Zn</strain>
    </source>
</reference>
<protein>
    <submittedName>
        <fullName evidence="1">Uncharacterized protein</fullName>
    </submittedName>
</protein>